<dbReference type="InterPro" id="IPR002078">
    <property type="entry name" value="Sigma_54_int"/>
</dbReference>
<dbReference type="CDD" id="cd00009">
    <property type="entry name" value="AAA"/>
    <property type="match status" value="1"/>
</dbReference>
<protein>
    <submittedName>
        <fullName evidence="9">PEP-CTERM-box response regulator transcription factor</fullName>
    </submittedName>
</protein>
<dbReference type="InterPro" id="IPR014264">
    <property type="entry name" value="PEP-CTERM_resp_reg"/>
</dbReference>
<comment type="caution">
    <text evidence="9">The sequence shown here is derived from an EMBL/GenBank/DDBJ whole genome shotgun (WGS) entry which is preliminary data.</text>
</comment>
<dbReference type="SUPFAM" id="SSF52172">
    <property type="entry name" value="CheY-like"/>
    <property type="match status" value="1"/>
</dbReference>
<sequence length="454" mass="50325">MAQNTKYKILIVDDDETIRQQMKWALADEYEIFLAENRRGAIDLFRRELPPVATLDLGLAPHPREATEGLLALSEMLEIDPRVKIIIVSGNSDRANALKAIEQGAYDFFTKPIDLDEIRVTLRRAIHLFQLEEENRQLKKRPTQEGGMIGASRVMEGLYATIRKVSTTDIPVLITGESGTGKELVAQSIHQHSARKAGPFIAINCGAIPENLLESELFGHEKGAFTGAHAQRKGRIEYAAGGTLFLDEIGELGLGLQVKLLRFLQEKTIERVGGRESLHIDARVIAATNRDLKERMASGVFREDLFYRLGVVSISVPPLRERNGDLLVLTRVFIARFSEETGKKVKGLTPAAVEALTAHSWPGNVRELENKVRRGVVMTDGVHLTPEDLELAVPGEPVPLPRLKAAREKLERELVELALARFGGNVTQAASALGISRQALHDILTKRQIERSSN</sequence>
<dbReference type="FunFam" id="3.40.50.300:FF:000006">
    <property type="entry name" value="DNA-binding transcriptional regulator NtrC"/>
    <property type="match status" value="1"/>
</dbReference>
<dbReference type="SMART" id="SM00448">
    <property type="entry name" value="REC"/>
    <property type="match status" value="1"/>
</dbReference>
<dbReference type="PANTHER" id="PTHR32071">
    <property type="entry name" value="TRANSCRIPTIONAL REGULATORY PROTEIN"/>
    <property type="match status" value="1"/>
</dbReference>
<feature type="domain" description="Sigma-54 factor interaction" evidence="7">
    <location>
        <begin position="148"/>
        <end position="377"/>
    </location>
</feature>
<keyword evidence="10" id="KW-1185">Reference proteome</keyword>
<dbReference type="GO" id="GO:0000160">
    <property type="term" value="P:phosphorelay signal transduction system"/>
    <property type="evidence" value="ECO:0007669"/>
    <property type="project" value="InterPro"/>
</dbReference>
<dbReference type="RefSeq" id="WP_168061528.1">
    <property type="nucleotide sequence ID" value="NZ_VTOW01000003.1"/>
</dbReference>
<evidence type="ECO:0000256" key="3">
    <source>
        <dbReference type="ARBA" id="ARBA00023015"/>
    </source>
</evidence>
<dbReference type="SMART" id="SM00382">
    <property type="entry name" value="AAA"/>
    <property type="match status" value="1"/>
</dbReference>
<feature type="domain" description="Response regulatory" evidence="8">
    <location>
        <begin position="8"/>
        <end position="126"/>
    </location>
</feature>
<dbReference type="NCBIfam" id="TIGR02915">
    <property type="entry name" value="PEP_resp_reg"/>
    <property type="match status" value="1"/>
</dbReference>
<dbReference type="InterPro" id="IPR011006">
    <property type="entry name" value="CheY-like_superfamily"/>
</dbReference>
<dbReference type="EMBL" id="VTOW01000003">
    <property type="protein sequence ID" value="NKE72135.1"/>
    <property type="molecule type" value="Genomic_DNA"/>
</dbReference>
<accession>A0A7X6DRR5</accession>
<dbReference type="InterPro" id="IPR009057">
    <property type="entry name" value="Homeodomain-like_sf"/>
</dbReference>
<dbReference type="PRINTS" id="PR01590">
    <property type="entry name" value="HTHFIS"/>
</dbReference>
<proteinExistence type="predicted"/>
<dbReference type="GO" id="GO:0006355">
    <property type="term" value="P:regulation of DNA-templated transcription"/>
    <property type="evidence" value="ECO:0007669"/>
    <property type="project" value="InterPro"/>
</dbReference>
<dbReference type="Gene3D" id="3.40.50.2300">
    <property type="match status" value="1"/>
</dbReference>
<dbReference type="InterPro" id="IPR025944">
    <property type="entry name" value="Sigma_54_int_dom_CS"/>
</dbReference>
<evidence type="ECO:0000313" key="10">
    <source>
        <dbReference type="Proteomes" id="UP000534783"/>
    </source>
</evidence>
<dbReference type="Proteomes" id="UP000534783">
    <property type="component" value="Unassembled WGS sequence"/>
</dbReference>
<name>A0A7X6DRR5_9BACT</name>
<dbReference type="Gene3D" id="1.10.8.60">
    <property type="match status" value="1"/>
</dbReference>
<dbReference type="InterPro" id="IPR025943">
    <property type="entry name" value="Sigma_54_int_dom_ATP-bd_2"/>
</dbReference>
<dbReference type="InterPro" id="IPR001789">
    <property type="entry name" value="Sig_transdc_resp-reg_receiver"/>
</dbReference>
<evidence type="ECO:0000256" key="6">
    <source>
        <dbReference type="PROSITE-ProRule" id="PRU00169"/>
    </source>
</evidence>
<evidence type="ECO:0000256" key="4">
    <source>
        <dbReference type="ARBA" id="ARBA00023125"/>
    </source>
</evidence>
<evidence type="ECO:0000259" key="7">
    <source>
        <dbReference type="PROSITE" id="PS50045"/>
    </source>
</evidence>
<dbReference type="SUPFAM" id="SSF52540">
    <property type="entry name" value="P-loop containing nucleoside triphosphate hydrolases"/>
    <property type="match status" value="1"/>
</dbReference>
<evidence type="ECO:0000256" key="2">
    <source>
        <dbReference type="ARBA" id="ARBA00022840"/>
    </source>
</evidence>
<dbReference type="Pfam" id="PF02954">
    <property type="entry name" value="HTH_8"/>
    <property type="match status" value="1"/>
</dbReference>
<evidence type="ECO:0000256" key="5">
    <source>
        <dbReference type="ARBA" id="ARBA00023163"/>
    </source>
</evidence>
<dbReference type="GO" id="GO:0005524">
    <property type="term" value="F:ATP binding"/>
    <property type="evidence" value="ECO:0007669"/>
    <property type="project" value="UniProtKB-KW"/>
</dbReference>
<dbReference type="InterPro" id="IPR025662">
    <property type="entry name" value="Sigma_54_int_dom_ATP-bd_1"/>
</dbReference>
<dbReference type="PROSITE" id="PS00676">
    <property type="entry name" value="SIGMA54_INTERACT_2"/>
    <property type="match status" value="1"/>
</dbReference>
<dbReference type="Gene3D" id="1.10.10.60">
    <property type="entry name" value="Homeodomain-like"/>
    <property type="match status" value="1"/>
</dbReference>
<dbReference type="PROSITE" id="PS00675">
    <property type="entry name" value="SIGMA54_INTERACT_1"/>
    <property type="match status" value="1"/>
</dbReference>
<dbReference type="AlphaFoldDB" id="A0A7X6DRR5"/>
<dbReference type="PANTHER" id="PTHR32071:SF113">
    <property type="entry name" value="ALGINATE BIOSYNTHESIS TRANSCRIPTIONAL REGULATORY PROTEIN ALGB"/>
    <property type="match status" value="1"/>
</dbReference>
<organism evidence="9 10">
    <name type="scientific">Candidatus Manganitrophus noduliformans</name>
    <dbReference type="NCBI Taxonomy" id="2606439"/>
    <lineage>
        <taxon>Bacteria</taxon>
        <taxon>Pseudomonadati</taxon>
        <taxon>Nitrospirota</taxon>
        <taxon>Nitrospiria</taxon>
        <taxon>Candidatus Troglogloeales</taxon>
        <taxon>Candidatus Manganitrophaceae</taxon>
        <taxon>Candidatus Manganitrophus</taxon>
    </lineage>
</organism>
<dbReference type="InterPro" id="IPR002197">
    <property type="entry name" value="HTH_Fis"/>
</dbReference>
<evidence type="ECO:0000259" key="8">
    <source>
        <dbReference type="PROSITE" id="PS50110"/>
    </source>
</evidence>
<reference evidence="9 10" key="1">
    <citation type="journal article" date="2020" name="Nature">
        <title>Bacterial chemolithoautotrophy via manganese oxidation.</title>
        <authorList>
            <person name="Yu H."/>
            <person name="Leadbetter J.R."/>
        </authorList>
    </citation>
    <scope>NUCLEOTIDE SEQUENCE [LARGE SCALE GENOMIC DNA]</scope>
    <source>
        <strain evidence="9 10">Mn-1</strain>
    </source>
</reference>
<evidence type="ECO:0000313" key="9">
    <source>
        <dbReference type="EMBL" id="NKE72135.1"/>
    </source>
</evidence>
<dbReference type="Pfam" id="PF00158">
    <property type="entry name" value="Sigma54_activat"/>
    <property type="match status" value="1"/>
</dbReference>
<gene>
    <name evidence="9" type="primary">prsR</name>
    <name evidence="9" type="ORF">MNODULE_15405</name>
</gene>
<keyword evidence="3" id="KW-0805">Transcription regulation</keyword>
<keyword evidence="4" id="KW-0238">DNA-binding</keyword>
<dbReference type="InterPro" id="IPR027417">
    <property type="entry name" value="P-loop_NTPase"/>
</dbReference>
<feature type="modified residue" description="4-aspartylphosphate" evidence="6">
    <location>
        <position position="56"/>
    </location>
</feature>
<dbReference type="SUPFAM" id="SSF46689">
    <property type="entry name" value="Homeodomain-like"/>
    <property type="match status" value="1"/>
</dbReference>
<dbReference type="Gene3D" id="3.40.50.300">
    <property type="entry name" value="P-loop containing nucleotide triphosphate hydrolases"/>
    <property type="match status" value="1"/>
</dbReference>
<dbReference type="PROSITE" id="PS50045">
    <property type="entry name" value="SIGMA54_INTERACT_4"/>
    <property type="match status" value="1"/>
</dbReference>
<keyword evidence="6" id="KW-0597">Phosphoprotein</keyword>
<keyword evidence="5" id="KW-0804">Transcription</keyword>
<keyword evidence="1" id="KW-0547">Nucleotide-binding</keyword>
<dbReference type="InterPro" id="IPR058031">
    <property type="entry name" value="AAA_lid_NorR"/>
</dbReference>
<dbReference type="Pfam" id="PF00072">
    <property type="entry name" value="Response_reg"/>
    <property type="match status" value="1"/>
</dbReference>
<dbReference type="Pfam" id="PF25601">
    <property type="entry name" value="AAA_lid_14"/>
    <property type="match status" value="1"/>
</dbReference>
<keyword evidence="2" id="KW-0067">ATP-binding</keyword>
<evidence type="ECO:0000256" key="1">
    <source>
        <dbReference type="ARBA" id="ARBA00022741"/>
    </source>
</evidence>
<dbReference type="InterPro" id="IPR003593">
    <property type="entry name" value="AAA+_ATPase"/>
</dbReference>
<dbReference type="GO" id="GO:0043565">
    <property type="term" value="F:sequence-specific DNA binding"/>
    <property type="evidence" value="ECO:0007669"/>
    <property type="project" value="InterPro"/>
</dbReference>
<dbReference type="PROSITE" id="PS00688">
    <property type="entry name" value="SIGMA54_INTERACT_3"/>
    <property type="match status" value="1"/>
</dbReference>
<dbReference type="PROSITE" id="PS50110">
    <property type="entry name" value="RESPONSE_REGULATORY"/>
    <property type="match status" value="1"/>
</dbReference>